<evidence type="ECO:0000256" key="9">
    <source>
        <dbReference type="ARBA" id="ARBA00024017"/>
    </source>
</evidence>
<dbReference type="AlphaFoldDB" id="A0A7M7RHS8"/>
<evidence type="ECO:0000256" key="11">
    <source>
        <dbReference type="PROSITE-ProRule" id="PRU00221"/>
    </source>
</evidence>
<dbReference type="PRINTS" id="PR00320">
    <property type="entry name" value="GPROTEINBRPT"/>
</dbReference>
<feature type="repeat" description="WD" evidence="11">
    <location>
        <begin position="152"/>
        <end position="194"/>
    </location>
</feature>
<feature type="repeat" description="WD" evidence="11">
    <location>
        <begin position="240"/>
        <end position="282"/>
    </location>
</feature>
<dbReference type="InterPro" id="IPR036322">
    <property type="entry name" value="WD40_repeat_dom_sf"/>
</dbReference>
<dbReference type="KEGG" id="spu:586615"/>
<dbReference type="Pfam" id="PF00400">
    <property type="entry name" value="WD40"/>
    <property type="match status" value="5"/>
</dbReference>
<dbReference type="Proteomes" id="UP000007110">
    <property type="component" value="Unassembled WGS sequence"/>
</dbReference>
<protein>
    <recommendedName>
        <fullName evidence="10">Peroxin-7</fullName>
    </recommendedName>
</protein>
<organism evidence="12 13">
    <name type="scientific">Strongylocentrotus purpuratus</name>
    <name type="common">Purple sea urchin</name>
    <dbReference type="NCBI Taxonomy" id="7668"/>
    <lineage>
        <taxon>Eukaryota</taxon>
        <taxon>Metazoa</taxon>
        <taxon>Echinodermata</taxon>
        <taxon>Eleutherozoa</taxon>
        <taxon>Echinozoa</taxon>
        <taxon>Echinoidea</taxon>
        <taxon>Euechinoidea</taxon>
        <taxon>Echinacea</taxon>
        <taxon>Camarodonta</taxon>
        <taxon>Echinidea</taxon>
        <taxon>Strongylocentrotidae</taxon>
        <taxon>Strongylocentrotus</taxon>
    </lineage>
</organism>
<reference evidence="12" key="2">
    <citation type="submission" date="2021-01" db="UniProtKB">
        <authorList>
            <consortium name="EnsemblMetazoa"/>
        </authorList>
    </citation>
    <scope>IDENTIFICATION</scope>
</reference>
<dbReference type="InterPro" id="IPR015943">
    <property type="entry name" value="WD40/YVTN_repeat-like_dom_sf"/>
</dbReference>
<sequence>MEMNHQPRPPIAFRSPGRHGYAVEFSPYLPQRLAVATAQHYGIAGTGTLFLIDITPAGAVLLATFDWREGLFDLTWSESNERLIMTGSGDGSIHLWDTNCPTDPIKTFKEHSREVYSVNWNQTREQDFVLSASWDKTIKLWDTNRDHSLQTFVGHRHNVYCAVWSPLVPGCFASSSGDGSLCVWDVRRSEKPRFLIPVSKADVISCDWCKYDQNILVAGSVDCKIRGWDLRNPTKILFQLGGHTHAVRRIKCSPHSKTVLASSSYDFTVRTWDFARQSTPLETIEHHSEFVCGLDFNMHVPGQLADCAWDERTVVSTPKSLAALNT</sequence>
<dbReference type="GeneID" id="586615"/>
<evidence type="ECO:0000256" key="5">
    <source>
        <dbReference type="ARBA" id="ARBA00022574"/>
    </source>
</evidence>
<dbReference type="OrthoDB" id="273771at2759"/>
<name>A0A7M7RHS8_STRPU</name>
<dbReference type="GO" id="GO:0005829">
    <property type="term" value="C:cytosol"/>
    <property type="evidence" value="ECO:0000318"/>
    <property type="project" value="GO_Central"/>
</dbReference>
<dbReference type="EnsemblMetazoa" id="XM_786389">
    <property type="protein sequence ID" value="XP_791482"/>
    <property type="gene ID" value="LOC586615"/>
</dbReference>
<comment type="subcellular location">
    <subcellularLocation>
        <location evidence="2">Cytoplasm</location>
        <location evidence="2">Cytosol</location>
    </subcellularLocation>
    <subcellularLocation>
        <location evidence="1">Peroxisome matrix</location>
    </subcellularLocation>
</comment>
<evidence type="ECO:0000313" key="13">
    <source>
        <dbReference type="Proteomes" id="UP000007110"/>
    </source>
</evidence>
<evidence type="ECO:0000256" key="1">
    <source>
        <dbReference type="ARBA" id="ARBA00004253"/>
    </source>
</evidence>
<dbReference type="InterPro" id="IPR044536">
    <property type="entry name" value="PEX7"/>
</dbReference>
<evidence type="ECO:0000256" key="6">
    <source>
        <dbReference type="ARBA" id="ARBA00022737"/>
    </source>
</evidence>
<keyword evidence="6" id="KW-0677">Repeat</keyword>
<dbReference type="InParanoid" id="A0A7M7RHS8"/>
<keyword evidence="7" id="KW-0653">Protein transport</keyword>
<dbReference type="Gene3D" id="2.130.10.10">
    <property type="entry name" value="YVTN repeat-like/Quinoprotein amine dehydrogenase"/>
    <property type="match status" value="1"/>
</dbReference>
<evidence type="ECO:0000256" key="3">
    <source>
        <dbReference type="ARBA" id="ARBA00022448"/>
    </source>
</evidence>
<proteinExistence type="inferred from homology"/>
<evidence type="ECO:0000256" key="4">
    <source>
        <dbReference type="ARBA" id="ARBA00022490"/>
    </source>
</evidence>
<reference evidence="13" key="1">
    <citation type="submission" date="2015-02" db="EMBL/GenBank/DDBJ databases">
        <title>Genome sequencing for Strongylocentrotus purpuratus.</title>
        <authorList>
            <person name="Murali S."/>
            <person name="Liu Y."/>
            <person name="Vee V."/>
            <person name="English A."/>
            <person name="Wang M."/>
            <person name="Skinner E."/>
            <person name="Han Y."/>
            <person name="Muzny D.M."/>
            <person name="Worley K.C."/>
            <person name="Gibbs R.A."/>
        </authorList>
    </citation>
    <scope>NUCLEOTIDE SEQUENCE</scope>
</reference>
<dbReference type="PANTHER" id="PTHR46027:SF1">
    <property type="entry name" value="PEROXISOMAL TARGETING SIGNAL 2 RECEPTOR"/>
    <property type="match status" value="1"/>
</dbReference>
<evidence type="ECO:0000256" key="2">
    <source>
        <dbReference type="ARBA" id="ARBA00004514"/>
    </source>
</evidence>
<dbReference type="CTD" id="5191"/>
<keyword evidence="5 11" id="KW-0853">WD repeat</keyword>
<accession>A0A7M7RHS8</accession>
<comment type="similarity">
    <text evidence="9">Belongs to the WD repeat peroxin-7 family.</text>
</comment>
<keyword evidence="3" id="KW-0813">Transport</keyword>
<dbReference type="PANTHER" id="PTHR46027">
    <property type="entry name" value="PEROXISOMAL TARGETING SIGNAL 2 RECEPTOR"/>
    <property type="match status" value="1"/>
</dbReference>
<dbReference type="SMART" id="SM00320">
    <property type="entry name" value="WD40"/>
    <property type="match status" value="6"/>
</dbReference>
<dbReference type="InterPro" id="IPR001680">
    <property type="entry name" value="WD40_rpt"/>
</dbReference>
<dbReference type="GO" id="GO:0005053">
    <property type="term" value="F:peroxisome matrix targeting signal-2 binding"/>
    <property type="evidence" value="ECO:0000318"/>
    <property type="project" value="GO_Central"/>
</dbReference>
<dbReference type="RefSeq" id="XP_791482.4">
    <property type="nucleotide sequence ID" value="XM_786389.5"/>
</dbReference>
<evidence type="ECO:0000256" key="10">
    <source>
        <dbReference type="ARBA" id="ARBA00032565"/>
    </source>
</evidence>
<dbReference type="InterPro" id="IPR020472">
    <property type="entry name" value="WD40_PAC1"/>
</dbReference>
<feature type="repeat" description="WD" evidence="11">
    <location>
        <begin position="74"/>
        <end position="97"/>
    </location>
</feature>
<dbReference type="GO" id="GO:0016558">
    <property type="term" value="P:protein import into peroxisome matrix"/>
    <property type="evidence" value="ECO:0000318"/>
    <property type="project" value="GO_Central"/>
</dbReference>
<keyword evidence="13" id="KW-1185">Reference proteome</keyword>
<evidence type="ECO:0000256" key="7">
    <source>
        <dbReference type="ARBA" id="ARBA00022927"/>
    </source>
</evidence>
<evidence type="ECO:0000313" key="12">
    <source>
        <dbReference type="EnsemblMetazoa" id="XP_791482"/>
    </source>
</evidence>
<dbReference type="GO" id="GO:0005782">
    <property type="term" value="C:peroxisomal matrix"/>
    <property type="evidence" value="ECO:0000318"/>
    <property type="project" value="GO_Central"/>
</dbReference>
<dbReference type="PROSITE" id="PS50082">
    <property type="entry name" value="WD_REPEATS_2"/>
    <property type="match status" value="4"/>
</dbReference>
<dbReference type="SUPFAM" id="SSF50978">
    <property type="entry name" value="WD40 repeat-like"/>
    <property type="match status" value="1"/>
</dbReference>
<dbReference type="OMA" id="FAVHWNL"/>
<feature type="repeat" description="WD" evidence="11">
    <location>
        <begin position="108"/>
        <end position="151"/>
    </location>
</feature>
<keyword evidence="4" id="KW-0963">Cytoplasm</keyword>
<keyword evidence="8" id="KW-0576">Peroxisome</keyword>
<dbReference type="PROSITE" id="PS50294">
    <property type="entry name" value="WD_REPEATS_REGION"/>
    <property type="match status" value="3"/>
</dbReference>
<evidence type="ECO:0000256" key="8">
    <source>
        <dbReference type="ARBA" id="ARBA00023140"/>
    </source>
</evidence>